<dbReference type="AlphaFoldDB" id="A0A1I0S7G6"/>
<dbReference type="OrthoDB" id="609485at2"/>
<dbReference type="EMBL" id="FOJG01000002">
    <property type="protein sequence ID" value="SEW51558.1"/>
    <property type="molecule type" value="Genomic_DNA"/>
</dbReference>
<dbReference type="RefSeq" id="WP_089897914.1">
    <property type="nucleotide sequence ID" value="NZ_FOJG01000002.1"/>
</dbReference>
<keyword evidence="2" id="KW-1185">Reference proteome</keyword>
<reference evidence="2" key="1">
    <citation type="submission" date="2016-10" db="EMBL/GenBank/DDBJ databases">
        <authorList>
            <person name="Varghese N."/>
            <person name="Submissions S."/>
        </authorList>
    </citation>
    <scope>NUCLEOTIDE SEQUENCE [LARGE SCALE GENOMIC DNA]</scope>
    <source>
        <strain evidence="2">DSM 3695</strain>
    </source>
</reference>
<accession>A0A1I0S7G6</accession>
<name>A0A1I0S7G6_9BACT</name>
<sequence>MIKYMICLAFVLSGINNPSFSQGTHPDIDKLAGEPGSITQTSLYLSTSKDIYVSGEDLWFNAFILNATDFTLSSLDNTLYLQLQEQDTDSIVWQEMYPISNGLSAGHVYLPPTLTRGTYLLKGYTAHSFFTGQPWFYAAARIQVVNDPQEIRTWKKQQQPGTLAKEGIQFHVFPEGGNLVADALNRVAFKAVDKDGQPVAVKGTLLKGNTPLLDFNTVHDGMGSFLFTPEKNTAYHIRLAARKDSVYPLPIASGSSTGMRLVKKEGDSLTFRIITPHTTVPQKFYLRLQVRGAVQSIAAGRLNDSVNVKIPVQNSPQGIGEVTLFNEQLQPIAERLVYLHPEQQFSIRFSMLKEQYNRKEKVSVKINTTDANGSPVAAVLSLRVYDDLFHHTQNTDIVSYYYLSTQIRGRINDPGYYFDSTHANRHEAMDLLLLTQGWRRYVWDSIKPVLSDSLPARITAKKAGKEKQPPSLFLFNYNKTNTRITLPDNAGRFYLTPEYLALGPRFFVKYFSDKEYIIHVDDPFEAIRKAQATHPPTLLLPEKSVVKAVTDTAYIPYGKTLKEITVAAKGPAFSDRYFGYLDSIAKYEGNTDYVGACGWLNCPDGRTDIKPVEGKTYHMFSSSVTSHQHVILTADNNKEVVYHYPKYTEQELLKKFKMTITKGYYQSREFYEPDYDKETSTVSDTRNTLLWKPTIVTDKNGEATVEFFSSDVTRPFIGIAEGVTGAGVLGVNKFSFRIR</sequence>
<evidence type="ECO:0000313" key="1">
    <source>
        <dbReference type="EMBL" id="SEW51558.1"/>
    </source>
</evidence>
<protein>
    <recommendedName>
        <fullName evidence="3">MG2 domain-containing protein</fullName>
    </recommendedName>
</protein>
<organism evidence="1 2">
    <name type="scientific">Chitinophaga arvensicola</name>
    <dbReference type="NCBI Taxonomy" id="29529"/>
    <lineage>
        <taxon>Bacteria</taxon>
        <taxon>Pseudomonadati</taxon>
        <taxon>Bacteroidota</taxon>
        <taxon>Chitinophagia</taxon>
        <taxon>Chitinophagales</taxon>
        <taxon>Chitinophagaceae</taxon>
        <taxon>Chitinophaga</taxon>
    </lineage>
</organism>
<proteinExistence type="predicted"/>
<dbReference type="Proteomes" id="UP000199310">
    <property type="component" value="Unassembled WGS sequence"/>
</dbReference>
<evidence type="ECO:0008006" key="3">
    <source>
        <dbReference type="Google" id="ProtNLM"/>
    </source>
</evidence>
<evidence type="ECO:0000313" key="2">
    <source>
        <dbReference type="Proteomes" id="UP000199310"/>
    </source>
</evidence>
<gene>
    <name evidence="1" type="ORF">SAMN04488122_4314</name>
</gene>
<dbReference type="STRING" id="29529.SAMN04488122_4314"/>